<reference evidence="1" key="3">
    <citation type="submission" date="2024-09" db="EMBL/GenBank/DDBJ databases">
        <authorList>
            <person name="Sun Q."/>
            <person name="Mori K."/>
        </authorList>
    </citation>
    <scope>NUCLEOTIDE SEQUENCE</scope>
    <source>
        <strain evidence="1">NBRC 112440</strain>
    </source>
</reference>
<dbReference type="EMBL" id="JBHSWD010000001">
    <property type="protein sequence ID" value="MFC6592549.1"/>
    <property type="molecule type" value="Genomic_DNA"/>
</dbReference>
<name>A0ABW1YAW0_9DEIO</name>
<dbReference type="EMBL" id="JBHSWD010000001">
    <property type="protein sequence ID" value="MFC6590592.1"/>
    <property type="molecule type" value="Genomic_DNA"/>
</dbReference>
<evidence type="ECO:0000313" key="2">
    <source>
        <dbReference type="EMBL" id="MFC6592549.1"/>
    </source>
</evidence>
<organism evidence="1 3">
    <name type="scientific">Deinococcus lacus</name>
    <dbReference type="NCBI Taxonomy" id="392561"/>
    <lineage>
        <taxon>Bacteria</taxon>
        <taxon>Thermotogati</taxon>
        <taxon>Deinococcota</taxon>
        <taxon>Deinococci</taxon>
        <taxon>Deinococcales</taxon>
        <taxon>Deinococcaceae</taxon>
        <taxon>Deinococcus</taxon>
    </lineage>
</organism>
<proteinExistence type="predicted"/>
<keyword evidence="3" id="KW-1185">Reference proteome</keyword>
<gene>
    <name evidence="1" type="ORF">ACFP81_00050</name>
    <name evidence="2" type="ORF">ACFP81_11450</name>
</gene>
<reference evidence="3" key="2">
    <citation type="journal article" date="2019" name="Int. J. Syst. Evol. Microbiol.">
        <title>The Global Catalogue of Microorganisms (GCM) 10K type strain sequencing project: providing services to taxonomists for standard genome sequencing and annotation.</title>
        <authorList>
            <consortium name="The Broad Institute Genomics Platform"/>
            <consortium name="The Broad Institute Genome Sequencing Center for Infectious Disease"/>
            <person name="Wu L."/>
            <person name="Ma J."/>
        </authorList>
    </citation>
    <scope>NUCLEOTIDE SEQUENCE [LARGE SCALE GENOMIC DNA]</scope>
    <source>
        <strain evidence="3">CGMCC 1.15772</strain>
    </source>
</reference>
<accession>A0ABW1YAW0</accession>
<protein>
    <submittedName>
        <fullName evidence="1">Uncharacterized protein</fullName>
    </submittedName>
</protein>
<dbReference type="Proteomes" id="UP001596297">
    <property type="component" value="Unassembled WGS sequence"/>
</dbReference>
<evidence type="ECO:0000313" key="1">
    <source>
        <dbReference type="EMBL" id="MFC6590592.1"/>
    </source>
</evidence>
<comment type="caution">
    <text evidence="1">The sequence shown here is derived from an EMBL/GenBank/DDBJ whole genome shotgun (WGS) entry which is preliminary data.</text>
</comment>
<reference evidence="1" key="1">
    <citation type="journal article" date="2014" name="Int. J. Syst. Evol. Microbiol.">
        <title>Complete genome of a new Firmicutes species belonging to the dominant human colonic microbiota ('Ruminococcus bicirculans') reveals two chromosomes and a selective capacity to utilize plant glucans.</title>
        <authorList>
            <consortium name="NISC Comparative Sequencing Program"/>
            <person name="Wegmann U."/>
            <person name="Louis P."/>
            <person name="Goesmann A."/>
            <person name="Henrissat B."/>
            <person name="Duncan S.H."/>
            <person name="Flint H.J."/>
        </authorList>
    </citation>
    <scope>NUCLEOTIDE SEQUENCE</scope>
    <source>
        <strain evidence="1">NBRC 112440</strain>
    </source>
</reference>
<evidence type="ECO:0000313" key="3">
    <source>
        <dbReference type="Proteomes" id="UP001596297"/>
    </source>
</evidence>
<dbReference type="RefSeq" id="WP_380081615.1">
    <property type="nucleotide sequence ID" value="NZ_JBHSWD010000001.1"/>
</dbReference>
<sequence>MKTDKTSLAWTLALLALGAAVGVAVLMAVQGREPLQTEDNDAPLFI</sequence>